<organism evidence="2 3">
    <name type="scientific">Triticum urartu</name>
    <name type="common">Red wild einkorn</name>
    <name type="synonym">Crithodium urartu</name>
    <dbReference type="NCBI Taxonomy" id="4572"/>
    <lineage>
        <taxon>Eukaryota</taxon>
        <taxon>Viridiplantae</taxon>
        <taxon>Streptophyta</taxon>
        <taxon>Embryophyta</taxon>
        <taxon>Tracheophyta</taxon>
        <taxon>Spermatophyta</taxon>
        <taxon>Magnoliopsida</taxon>
        <taxon>Liliopsida</taxon>
        <taxon>Poales</taxon>
        <taxon>Poaceae</taxon>
        <taxon>BOP clade</taxon>
        <taxon>Pooideae</taxon>
        <taxon>Triticodae</taxon>
        <taxon>Triticeae</taxon>
        <taxon>Triticinae</taxon>
        <taxon>Triticum</taxon>
    </lineage>
</organism>
<dbReference type="Gene3D" id="3.40.50.11320">
    <property type="match status" value="1"/>
</dbReference>
<protein>
    <submittedName>
        <fullName evidence="2">Uncharacterized protein</fullName>
    </submittedName>
</protein>
<name>A0A8R7P2A9_TRIUA</name>
<accession>A0A8R7P2A9</accession>
<evidence type="ECO:0000256" key="1">
    <source>
        <dbReference type="ARBA" id="ARBA00009431"/>
    </source>
</evidence>
<dbReference type="Pfam" id="PF00450">
    <property type="entry name" value="Peptidase_S10"/>
    <property type="match status" value="1"/>
</dbReference>
<evidence type="ECO:0000313" key="2">
    <source>
        <dbReference type="EnsemblPlants" id="TuG1812G0100001310.01.T01"/>
    </source>
</evidence>
<dbReference type="Gramene" id="TuG1812G0100001310.01.T01">
    <property type="protein sequence ID" value="TuG1812G0100001310.01.T01"/>
    <property type="gene ID" value="TuG1812G0100001310.01"/>
</dbReference>
<dbReference type="Proteomes" id="UP000015106">
    <property type="component" value="Chromosome 1"/>
</dbReference>
<reference evidence="3" key="1">
    <citation type="journal article" date="2013" name="Nature">
        <title>Draft genome of the wheat A-genome progenitor Triticum urartu.</title>
        <authorList>
            <person name="Ling H.Q."/>
            <person name="Zhao S."/>
            <person name="Liu D."/>
            <person name="Wang J."/>
            <person name="Sun H."/>
            <person name="Zhang C."/>
            <person name="Fan H."/>
            <person name="Li D."/>
            <person name="Dong L."/>
            <person name="Tao Y."/>
            <person name="Gao C."/>
            <person name="Wu H."/>
            <person name="Li Y."/>
            <person name="Cui Y."/>
            <person name="Guo X."/>
            <person name="Zheng S."/>
            <person name="Wang B."/>
            <person name="Yu K."/>
            <person name="Liang Q."/>
            <person name="Yang W."/>
            <person name="Lou X."/>
            <person name="Chen J."/>
            <person name="Feng M."/>
            <person name="Jian J."/>
            <person name="Zhang X."/>
            <person name="Luo G."/>
            <person name="Jiang Y."/>
            <person name="Liu J."/>
            <person name="Wang Z."/>
            <person name="Sha Y."/>
            <person name="Zhang B."/>
            <person name="Wu H."/>
            <person name="Tang D."/>
            <person name="Shen Q."/>
            <person name="Xue P."/>
            <person name="Zou S."/>
            <person name="Wang X."/>
            <person name="Liu X."/>
            <person name="Wang F."/>
            <person name="Yang Y."/>
            <person name="An X."/>
            <person name="Dong Z."/>
            <person name="Zhang K."/>
            <person name="Zhang X."/>
            <person name="Luo M.C."/>
            <person name="Dvorak J."/>
            <person name="Tong Y."/>
            <person name="Wang J."/>
            <person name="Yang H."/>
            <person name="Li Z."/>
            <person name="Wang D."/>
            <person name="Zhang A."/>
            <person name="Wang J."/>
        </authorList>
    </citation>
    <scope>NUCLEOTIDE SEQUENCE</scope>
    <source>
        <strain evidence="3">cv. G1812</strain>
    </source>
</reference>
<dbReference type="AlphaFoldDB" id="A0A8R7P2A9"/>
<reference evidence="2" key="3">
    <citation type="submission" date="2022-06" db="UniProtKB">
        <authorList>
            <consortium name="EnsemblPlants"/>
        </authorList>
    </citation>
    <scope>IDENTIFICATION</scope>
</reference>
<dbReference type="InterPro" id="IPR029058">
    <property type="entry name" value="AB_hydrolase_fold"/>
</dbReference>
<sequence length="82" mass="9343">MYSKLIKVGLRVWLYSSDAYGMVTVIGSPYRVEALDLPTKTPWQPWYLDKQVSRSFVEYHGMIMVIVRGAGHLVLLDKPAEA</sequence>
<dbReference type="GO" id="GO:0004185">
    <property type="term" value="F:serine-type carboxypeptidase activity"/>
    <property type="evidence" value="ECO:0007669"/>
    <property type="project" value="InterPro"/>
</dbReference>
<dbReference type="GO" id="GO:0006508">
    <property type="term" value="P:proteolysis"/>
    <property type="evidence" value="ECO:0007669"/>
    <property type="project" value="InterPro"/>
</dbReference>
<reference evidence="2" key="2">
    <citation type="submission" date="2018-03" db="EMBL/GenBank/DDBJ databases">
        <title>The Triticum urartu genome reveals the dynamic nature of wheat genome evolution.</title>
        <authorList>
            <person name="Ling H."/>
            <person name="Ma B."/>
            <person name="Shi X."/>
            <person name="Liu H."/>
            <person name="Dong L."/>
            <person name="Sun H."/>
            <person name="Cao Y."/>
            <person name="Gao Q."/>
            <person name="Zheng S."/>
            <person name="Li Y."/>
            <person name="Yu Y."/>
            <person name="Du H."/>
            <person name="Qi M."/>
            <person name="Li Y."/>
            <person name="Yu H."/>
            <person name="Cui Y."/>
            <person name="Wang N."/>
            <person name="Chen C."/>
            <person name="Wu H."/>
            <person name="Zhao Y."/>
            <person name="Zhang J."/>
            <person name="Li Y."/>
            <person name="Zhou W."/>
            <person name="Zhang B."/>
            <person name="Hu W."/>
            <person name="Eijk M."/>
            <person name="Tang J."/>
            <person name="Witsenboer H."/>
            <person name="Zhao S."/>
            <person name="Li Z."/>
            <person name="Zhang A."/>
            <person name="Wang D."/>
            <person name="Liang C."/>
        </authorList>
    </citation>
    <scope>NUCLEOTIDE SEQUENCE [LARGE SCALE GENOMIC DNA]</scope>
    <source>
        <strain evidence="2">cv. G1812</strain>
    </source>
</reference>
<comment type="similarity">
    <text evidence="1">Belongs to the peptidase S10 family.</text>
</comment>
<dbReference type="SUPFAM" id="SSF53474">
    <property type="entry name" value="alpha/beta-Hydrolases"/>
    <property type="match status" value="1"/>
</dbReference>
<dbReference type="InterPro" id="IPR001563">
    <property type="entry name" value="Peptidase_S10"/>
</dbReference>
<dbReference type="EnsemblPlants" id="TuG1812G0100001310.01.T01">
    <property type="protein sequence ID" value="TuG1812G0100001310.01.T01"/>
    <property type="gene ID" value="TuG1812G0100001310.01"/>
</dbReference>
<evidence type="ECO:0000313" key="3">
    <source>
        <dbReference type="Proteomes" id="UP000015106"/>
    </source>
</evidence>
<proteinExistence type="inferred from homology"/>
<keyword evidence="3" id="KW-1185">Reference proteome</keyword>